<dbReference type="InterPro" id="IPR029475">
    <property type="entry name" value="DUF6807"/>
</dbReference>
<feature type="signal peptide" evidence="2">
    <location>
        <begin position="1"/>
        <end position="26"/>
    </location>
</feature>
<reference evidence="3" key="1">
    <citation type="submission" date="2020-02" db="EMBL/GenBank/DDBJ databases">
        <authorList>
            <person name="Meier V. D."/>
        </authorList>
    </citation>
    <scope>NUCLEOTIDE SEQUENCE</scope>
    <source>
        <strain evidence="3">AVDCRST_MAG64</strain>
    </source>
</reference>
<feature type="region of interest" description="Disordered" evidence="1">
    <location>
        <begin position="311"/>
        <end position="356"/>
    </location>
</feature>
<evidence type="ECO:0000256" key="2">
    <source>
        <dbReference type="SAM" id="SignalP"/>
    </source>
</evidence>
<evidence type="ECO:0000313" key="3">
    <source>
        <dbReference type="EMBL" id="CAA9425562.1"/>
    </source>
</evidence>
<gene>
    <name evidence="3" type="ORF">AVDCRST_MAG64-3145</name>
</gene>
<dbReference type="AlphaFoldDB" id="A0A6J4PVS9"/>
<feature type="chain" id="PRO_5026989420" evidence="2">
    <location>
        <begin position="27"/>
        <end position="356"/>
    </location>
</feature>
<keyword evidence="2" id="KW-0732">Signal</keyword>
<protein>
    <submittedName>
        <fullName evidence="3">Methane oxygenase PmoA</fullName>
    </submittedName>
</protein>
<dbReference type="EMBL" id="CADCUQ010000724">
    <property type="protein sequence ID" value="CAA9425562.1"/>
    <property type="molecule type" value="Genomic_DNA"/>
</dbReference>
<evidence type="ECO:0000256" key="1">
    <source>
        <dbReference type="SAM" id="MobiDB-lite"/>
    </source>
</evidence>
<proteinExistence type="predicted"/>
<feature type="compositionally biased region" description="Low complexity" evidence="1">
    <location>
        <begin position="328"/>
        <end position="348"/>
    </location>
</feature>
<name>A0A6J4PVS9_9BACT</name>
<accession>A0A6J4PVS9</accession>
<organism evidence="3">
    <name type="scientific">uncultured Phycisphaerae bacterium</name>
    <dbReference type="NCBI Taxonomy" id="904963"/>
    <lineage>
        <taxon>Bacteria</taxon>
        <taxon>Pseudomonadati</taxon>
        <taxon>Planctomycetota</taxon>
        <taxon>Phycisphaerae</taxon>
        <taxon>environmental samples</taxon>
    </lineage>
</organism>
<sequence length="356" mass="38616">MRRDRLLPLLALTVGAALSLAGTAHGQDAKPAFAFRDVAGQHLDVLIDGKVAVRYMYAHDPAAAADKARRAETYKPYLHVFDADGKEPITQGAGGKQFPHHRGIYIGWQKLGFEGKRYNFWEMASGDIAHQRFAGQKADADSATFTSVTKWVPTGSDKPVVEEERTTTVRRAPAPGRLVIDFASKLTAPNGDVVLDGDPEHGGIQYRPAGELKTSETVYTYPVANADPHKDTDYPWVGQTYSLRGKRYSVVDINHPQNPKGTRVSAYRDYGRFGMFPKAEVKKGQSLTVRYRFVIADGEMPPAETIQKWADDFAGAASPTPAPQTTVKPAEGAGKAPAGSKKAAATKPADVKPAPK</sequence>
<dbReference type="Pfam" id="PF14100">
    <property type="entry name" value="DUF6807"/>
    <property type="match status" value="1"/>
</dbReference>